<name>A0ABV2J9D1_9FIRM</name>
<sequence>MLTISNNKNIRKLVCLSIIYIIILIIFKILLQGFHTYNFNKNITGINIKFFSTIKTYIQDFQRYNTNILIKLFISLFIFVPLVPFVFYWDFNKEINIIEIFLLFFVISLIYSFFSRIIEIGVFDIDFIFLRAFLPAIIYSLINLKKRRLK</sequence>
<dbReference type="EMBL" id="JBEPMA010000002">
    <property type="protein sequence ID" value="MET3616871.1"/>
    <property type="molecule type" value="Genomic_DNA"/>
</dbReference>
<keyword evidence="1" id="KW-0812">Transmembrane</keyword>
<keyword evidence="1" id="KW-1133">Transmembrane helix</keyword>
<accession>A0ABV2J9D1</accession>
<evidence type="ECO:0000256" key="1">
    <source>
        <dbReference type="SAM" id="Phobius"/>
    </source>
</evidence>
<reference evidence="2 3" key="1">
    <citation type="submission" date="2024-06" db="EMBL/GenBank/DDBJ databases">
        <title>Genomic Encyclopedia of Type Strains, Phase IV (KMG-IV): sequencing the most valuable type-strain genomes for metagenomic binning, comparative biology and taxonomic classification.</title>
        <authorList>
            <person name="Goeker M."/>
        </authorList>
    </citation>
    <scope>NUCLEOTIDE SEQUENCE [LARGE SCALE GENOMIC DNA]</scope>
    <source>
        <strain evidence="2 3">DSM 21460</strain>
    </source>
</reference>
<feature type="transmembrane region" description="Helical" evidence="1">
    <location>
        <begin position="68"/>
        <end position="89"/>
    </location>
</feature>
<proteinExistence type="predicted"/>
<comment type="caution">
    <text evidence="2">The sequence shown here is derived from an EMBL/GenBank/DDBJ whole genome shotgun (WGS) entry which is preliminary data.</text>
</comment>
<keyword evidence="3" id="KW-1185">Reference proteome</keyword>
<protein>
    <submittedName>
        <fullName evidence="2">Preprotein translocase subunit SecG</fullName>
    </submittedName>
</protein>
<feature type="transmembrane region" description="Helical" evidence="1">
    <location>
        <begin position="96"/>
        <end position="114"/>
    </location>
</feature>
<feature type="transmembrane region" description="Helical" evidence="1">
    <location>
        <begin position="120"/>
        <end position="142"/>
    </location>
</feature>
<evidence type="ECO:0000313" key="3">
    <source>
        <dbReference type="Proteomes" id="UP001549162"/>
    </source>
</evidence>
<evidence type="ECO:0000313" key="2">
    <source>
        <dbReference type="EMBL" id="MET3616871.1"/>
    </source>
</evidence>
<keyword evidence="1" id="KW-0472">Membrane</keyword>
<dbReference type="Proteomes" id="UP001549162">
    <property type="component" value="Unassembled WGS sequence"/>
</dbReference>
<gene>
    <name evidence="2" type="ORF">ABID14_000496</name>
</gene>
<feature type="transmembrane region" description="Helical" evidence="1">
    <location>
        <begin position="12"/>
        <end position="31"/>
    </location>
</feature>
<organism evidence="2 3">
    <name type="scientific">Peptoniphilus olsenii</name>
    <dbReference type="NCBI Taxonomy" id="411570"/>
    <lineage>
        <taxon>Bacteria</taxon>
        <taxon>Bacillati</taxon>
        <taxon>Bacillota</taxon>
        <taxon>Tissierellia</taxon>
        <taxon>Tissierellales</taxon>
        <taxon>Peptoniphilaceae</taxon>
        <taxon>Peptoniphilus</taxon>
    </lineage>
</organism>